<dbReference type="InterPro" id="IPR002734">
    <property type="entry name" value="RibDG_C"/>
</dbReference>
<dbReference type="AlphaFoldDB" id="A0A7W9JH65"/>
<keyword evidence="6" id="KW-1185">Reference proteome</keyword>
<sequence>MRRLAAVGPELSDEDLLALRRAPSPQDAPGPWVRAVFVSSLDGATALDGRSGTLGSPADRRQFALARTDADVILVGAGTVRAEGYAGPLVDAAARARRAARGLPEHPAVAVVTGSLDLDPDGEFFRAAPVRPWVIASERAVAARPERAAALAEVADVLTAGVRDVEPRELLALLAGRGVRVVHCEGGPTLFGALAAAGAVDELLLTLSSLLAGGAGPRLVPVVEGIGLPARMLPHHVLTQDGDLYLRLLHERHAALLADAPVLDGRAGTGR</sequence>
<dbReference type="InterPro" id="IPR050765">
    <property type="entry name" value="Riboflavin_Biosynth_HTPR"/>
</dbReference>
<gene>
    <name evidence="5" type="ORF">HDA33_000385</name>
</gene>
<accession>A0A7W9JH65</accession>
<comment type="pathway">
    <text evidence="1">Cofactor biosynthesis; riboflavin biosynthesis.</text>
</comment>
<feature type="domain" description="Bacterial bifunctional deaminase-reductase C-terminal" evidence="4">
    <location>
        <begin position="31"/>
        <end position="221"/>
    </location>
</feature>
<dbReference type="PANTHER" id="PTHR38011:SF7">
    <property type="entry name" value="2,5-DIAMINO-6-RIBOSYLAMINO-4(3H)-PYRIMIDINONE 5'-PHOSPHATE REDUCTASE"/>
    <property type="match status" value="1"/>
</dbReference>
<dbReference type="GO" id="GO:0008703">
    <property type="term" value="F:5-amino-6-(5-phosphoribosylamino)uracil reductase activity"/>
    <property type="evidence" value="ECO:0007669"/>
    <property type="project" value="InterPro"/>
</dbReference>
<evidence type="ECO:0000313" key="5">
    <source>
        <dbReference type="EMBL" id="MBB5847821.1"/>
    </source>
</evidence>
<organism evidence="5 6">
    <name type="scientific">Micrococcus endophyticus</name>
    <dbReference type="NCBI Taxonomy" id="455343"/>
    <lineage>
        <taxon>Bacteria</taxon>
        <taxon>Bacillati</taxon>
        <taxon>Actinomycetota</taxon>
        <taxon>Actinomycetes</taxon>
        <taxon>Micrococcales</taxon>
        <taxon>Micrococcaceae</taxon>
        <taxon>Micrococcus</taxon>
    </lineage>
</organism>
<evidence type="ECO:0000259" key="4">
    <source>
        <dbReference type="Pfam" id="PF01872"/>
    </source>
</evidence>
<evidence type="ECO:0000313" key="6">
    <source>
        <dbReference type="Proteomes" id="UP000567246"/>
    </source>
</evidence>
<dbReference type="Proteomes" id="UP000567246">
    <property type="component" value="Unassembled WGS sequence"/>
</dbReference>
<dbReference type="Gene3D" id="3.40.430.10">
    <property type="entry name" value="Dihydrofolate Reductase, subunit A"/>
    <property type="match status" value="1"/>
</dbReference>
<evidence type="ECO:0000256" key="2">
    <source>
        <dbReference type="ARBA" id="ARBA00022857"/>
    </source>
</evidence>
<dbReference type="PANTHER" id="PTHR38011">
    <property type="entry name" value="DIHYDROFOLATE REDUCTASE FAMILY PROTEIN (AFU_ORTHOLOGUE AFUA_8G06820)"/>
    <property type="match status" value="1"/>
</dbReference>
<proteinExistence type="predicted"/>
<evidence type="ECO:0000256" key="1">
    <source>
        <dbReference type="ARBA" id="ARBA00005104"/>
    </source>
</evidence>
<reference evidence="5 6" key="1">
    <citation type="submission" date="2020-08" db="EMBL/GenBank/DDBJ databases">
        <title>Sequencing the genomes of 1000 actinobacteria strains.</title>
        <authorList>
            <person name="Klenk H.-P."/>
        </authorList>
    </citation>
    <scope>NUCLEOTIDE SEQUENCE [LARGE SCALE GENOMIC DNA]</scope>
    <source>
        <strain evidence="5 6">DSM 17945</strain>
    </source>
</reference>
<protein>
    <submittedName>
        <fullName evidence="5">Riboflavin biosynthesis pyrimidine reductase</fullName>
    </submittedName>
</protein>
<dbReference type="InterPro" id="IPR024072">
    <property type="entry name" value="DHFR-like_dom_sf"/>
</dbReference>
<dbReference type="SUPFAM" id="SSF53597">
    <property type="entry name" value="Dihydrofolate reductase-like"/>
    <property type="match status" value="1"/>
</dbReference>
<comment type="caution">
    <text evidence="5">The sequence shown here is derived from an EMBL/GenBank/DDBJ whole genome shotgun (WGS) entry which is preliminary data.</text>
</comment>
<name>A0A7W9JH65_9MICC</name>
<keyword evidence="3" id="KW-0560">Oxidoreductase</keyword>
<evidence type="ECO:0000256" key="3">
    <source>
        <dbReference type="ARBA" id="ARBA00023002"/>
    </source>
</evidence>
<dbReference type="GO" id="GO:0009231">
    <property type="term" value="P:riboflavin biosynthetic process"/>
    <property type="evidence" value="ECO:0007669"/>
    <property type="project" value="InterPro"/>
</dbReference>
<dbReference type="EMBL" id="JACHMW010000001">
    <property type="protein sequence ID" value="MBB5847821.1"/>
    <property type="molecule type" value="Genomic_DNA"/>
</dbReference>
<dbReference type="Pfam" id="PF01872">
    <property type="entry name" value="RibD_C"/>
    <property type="match status" value="1"/>
</dbReference>
<keyword evidence="2" id="KW-0521">NADP</keyword>
<dbReference type="RefSeq" id="WP_184170359.1">
    <property type="nucleotide sequence ID" value="NZ_BAABAG010000010.1"/>
</dbReference>